<dbReference type="InterPro" id="IPR014001">
    <property type="entry name" value="Helicase_ATP-bd"/>
</dbReference>
<dbReference type="STRING" id="42157.A0A182EVJ5"/>
<dbReference type="PROSITE" id="PS51192">
    <property type="entry name" value="HELICASE_ATP_BIND_1"/>
    <property type="match status" value="1"/>
</dbReference>
<dbReference type="OrthoDB" id="416741at2759"/>
<dbReference type="InterPro" id="IPR011545">
    <property type="entry name" value="DEAD/DEAH_box_helicase_dom"/>
</dbReference>
<evidence type="ECO:0000313" key="2">
    <source>
        <dbReference type="EMBL" id="VDM98266.1"/>
    </source>
</evidence>
<sequence length="210" mass="24107">VAILVPTIPLVEQQCIMLNRYLRKTFWVDGMSGSEPVDENGRAPNVLASHVTVFTPQIFINLLKSIRRDDRLYFTDFSMFIFDECHHCDGDHPYHVLMRMLHRFDGPKPQIVGLTASLPLGAGRANVEAALDHMMDLCSKLSTHSISTVRKHIENLRYYVKPPVDDIKRAHRLESDIFSQSLEICMRKIESTIKPELGKISENKVIDFRM</sequence>
<reference evidence="2 3" key="2">
    <citation type="submission" date="2018-08" db="EMBL/GenBank/DDBJ databases">
        <authorList>
            <person name="Laetsch R D."/>
            <person name="Stevens L."/>
            <person name="Kumar S."/>
            <person name="Blaxter L. M."/>
        </authorList>
    </citation>
    <scope>NUCLEOTIDE SEQUENCE [LARGE SCALE GENOMIC DNA]</scope>
</reference>
<dbReference type="WBParaSite" id="nOo.2.0.1.t12185-RA">
    <property type="protein sequence ID" value="nOo.2.0.1.t12185-RA"/>
    <property type="gene ID" value="nOo.2.0.1.g12185"/>
</dbReference>
<organism evidence="4">
    <name type="scientific">Onchocerca ochengi</name>
    <name type="common">Filarial nematode worm</name>
    <dbReference type="NCBI Taxonomy" id="42157"/>
    <lineage>
        <taxon>Eukaryota</taxon>
        <taxon>Metazoa</taxon>
        <taxon>Ecdysozoa</taxon>
        <taxon>Nematoda</taxon>
        <taxon>Chromadorea</taxon>
        <taxon>Rhabditida</taxon>
        <taxon>Spirurina</taxon>
        <taxon>Spiruromorpha</taxon>
        <taxon>Filarioidea</taxon>
        <taxon>Onchocercidae</taxon>
        <taxon>Onchocerca</taxon>
    </lineage>
</organism>
<feature type="domain" description="Helicase ATP-binding" evidence="1">
    <location>
        <begin position="1"/>
        <end position="136"/>
    </location>
</feature>
<evidence type="ECO:0000259" key="1">
    <source>
        <dbReference type="PROSITE" id="PS51192"/>
    </source>
</evidence>
<accession>A0A182EVJ5</accession>
<dbReference type="GO" id="GO:0005524">
    <property type="term" value="F:ATP binding"/>
    <property type="evidence" value="ECO:0007669"/>
    <property type="project" value="InterPro"/>
</dbReference>
<dbReference type="PANTHER" id="PTHR14074:SF16">
    <property type="entry name" value="ANTIVIRAL INNATE IMMUNE RESPONSE RECEPTOR RIG-I"/>
    <property type="match status" value="1"/>
</dbReference>
<dbReference type="PANTHER" id="PTHR14074">
    <property type="entry name" value="HELICASE WITH DEATH DOMAIN-RELATED"/>
    <property type="match status" value="1"/>
</dbReference>
<dbReference type="AlphaFoldDB" id="A0A182EVJ5"/>
<dbReference type="InterPro" id="IPR051363">
    <property type="entry name" value="RLR_Helicase"/>
</dbReference>
<evidence type="ECO:0000313" key="4">
    <source>
        <dbReference type="WBParaSite" id="nOo.2.0.1.t12185-RA"/>
    </source>
</evidence>
<dbReference type="EMBL" id="UYRW01009896">
    <property type="protein sequence ID" value="VDM98266.1"/>
    <property type="molecule type" value="Genomic_DNA"/>
</dbReference>
<protein>
    <submittedName>
        <fullName evidence="4">Helicase ATP-binding domain-containing protein</fullName>
    </submittedName>
</protein>
<dbReference type="Pfam" id="PF00270">
    <property type="entry name" value="DEAD"/>
    <property type="match status" value="1"/>
</dbReference>
<keyword evidence="3" id="KW-1185">Reference proteome</keyword>
<name>A0A182EVJ5_ONCOC</name>
<gene>
    <name evidence="2" type="ORF">NOO_LOCUS12185</name>
</gene>
<evidence type="ECO:0000313" key="3">
    <source>
        <dbReference type="Proteomes" id="UP000271087"/>
    </source>
</evidence>
<reference evidence="4" key="1">
    <citation type="submission" date="2016-06" db="UniProtKB">
        <authorList>
            <consortium name="WormBaseParasite"/>
        </authorList>
    </citation>
    <scope>IDENTIFICATION</scope>
</reference>
<dbReference type="Gene3D" id="3.40.50.300">
    <property type="entry name" value="P-loop containing nucleotide triphosphate hydrolases"/>
    <property type="match status" value="1"/>
</dbReference>
<dbReference type="GO" id="GO:0005737">
    <property type="term" value="C:cytoplasm"/>
    <property type="evidence" value="ECO:0007669"/>
    <property type="project" value="TreeGrafter"/>
</dbReference>
<proteinExistence type="predicted"/>
<dbReference type="SUPFAM" id="SSF52540">
    <property type="entry name" value="P-loop containing nucleoside triphosphate hydrolases"/>
    <property type="match status" value="1"/>
</dbReference>
<dbReference type="InterPro" id="IPR027417">
    <property type="entry name" value="P-loop_NTPase"/>
</dbReference>
<dbReference type="GO" id="GO:0003676">
    <property type="term" value="F:nucleic acid binding"/>
    <property type="evidence" value="ECO:0007669"/>
    <property type="project" value="InterPro"/>
</dbReference>
<dbReference type="Proteomes" id="UP000271087">
    <property type="component" value="Unassembled WGS sequence"/>
</dbReference>